<keyword evidence="4 7" id="KW-0808">Transferase</keyword>
<gene>
    <name evidence="7" type="ORF">GFN93_15980</name>
</gene>
<dbReference type="Proteomes" id="UP000469421">
    <property type="component" value="Unassembled WGS sequence"/>
</dbReference>
<keyword evidence="3" id="KW-0328">Glycosyltransferase</keyword>
<dbReference type="SUPFAM" id="SSF53448">
    <property type="entry name" value="Nucleotide-diphospho-sugar transferases"/>
    <property type="match status" value="1"/>
</dbReference>
<sequence length="488" mass="55397">MKNLGEWLLWLSVVMGLAVLIDPAYLDSSDRKFIMLIGAIGLWRYSMGGMHLLRGLWFMRVTFPAMRRTIVRDPKAYAPSHVYLVVTSFRIPADTTWNVYASVFREAVGCGTPATVVVSIVERADESLIRQCHREFDPQGSVKLIICRARGTGKRDGLALAFRAVSRTMPDRDAVVGVVDGDTMLAPDCVRDSVCFFGLMPNLGGLTTNEQCVVRGSRVMRDWHTMRFAQRHLNMCSMALSHRVLTMTGRMSFFRAAVLTAPEFIADVESDHLQHWRLGRFQFLTGDDKSSWNSLMTLGWDTFYVPDAHTLTVEHPPHHRFVPATLQLMFRWYGNSLRQNLRATRLGWRRLGLFTTFVLYDQRISMWTCLIGLTAALIMASLQNWQLLVVYLFWIALSRTFVAALLTVTCHPVGPLYPVLLYYNQVVGSLVKIFAMFHLDRQSWTRQKTTLSVQNAGFDATFNRISSKTMLFSAGSLFVCLMMLLTGS</sequence>
<comment type="subcellular location">
    <subcellularLocation>
        <location evidence="1">Cell membrane</location>
    </subcellularLocation>
</comment>
<dbReference type="PANTHER" id="PTHR22913:SF12">
    <property type="entry name" value="MANNURONAN SYNTHASE"/>
    <property type="match status" value="1"/>
</dbReference>
<keyword evidence="5 6" id="KW-0472">Membrane</keyword>
<evidence type="ECO:0000256" key="6">
    <source>
        <dbReference type="SAM" id="Phobius"/>
    </source>
</evidence>
<feature type="transmembrane region" description="Helical" evidence="6">
    <location>
        <begin position="7"/>
        <end position="26"/>
    </location>
</feature>
<feature type="transmembrane region" description="Helical" evidence="6">
    <location>
        <begin position="32"/>
        <end position="53"/>
    </location>
</feature>
<keyword evidence="6" id="KW-1133">Transmembrane helix</keyword>
<evidence type="ECO:0000313" key="8">
    <source>
        <dbReference type="Proteomes" id="UP000469421"/>
    </source>
</evidence>
<dbReference type="RefSeq" id="WP_153502312.1">
    <property type="nucleotide sequence ID" value="NZ_WIRE01000003.1"/>
</dbReference>
<feature type="transmembrane region" description="Helical" evidence="6">
    <location>
        <begin position="364"/>
        <end position="382"/>
    </location>
</feature>
<organism evidence="7 8">
    <name type="scientific">Alcanivorax sediminis</name>
    <dbReference type="NCBI Taxonomy" id="2663008"/>
    <lineage>
        <taxon>Bacteria</taxon>
        <taxon>Pseudomonadati</taxon>
        <taxon>Pseudomonadota</taxon>
        <taxon>Gammaproteobacteria</taxon>
        <taxon>Oceanospirillales</taxon>
        <taxon>Alcanivoracaceae</taxon>
        <taxon>Alcanivorax</taxon>
    </lineage>
</organism>
<dbReference type="GO" id="GO:0005886">
    <property type="term" value="C:plasma membrane"/>
    <property type="evidence" value="ECO:0007669"/>
    <property type="project" value="UniProtKB-SubCell"/>
</dbReference>
<keyword evidence="8" id="KW-1185">Reference proteome</keyword>
<dbReference type="EMBL" id="WIRE01000003">
    <property type="protein sequence ID" value="MQX54743.1"/>
    <property type="molecule type" value="Genomic_DNA"/>
</dbReference>
<keyword evidence="6" id="KW-0812">Transmembrane</keyword>
<proteinExistence type="predicted"/>
<keyword evidence="2" id="KW-1003">Cell membrane</keyword>
<accession>A0A6N7LWT8</accession>
<dbReference type="PANTHER" id="PTHR22913">
    <property type="entry name" value="HYALURONAN SYNTHASE"/>
    <property type="match status" value="1"/>
</dbReference>
<evidence type="ECO:0000256" key="2">
    <source>
        <dbReference type="ARBA" id="ARBA00022475"/>
    </source>
</evidence>
<comment type="caution">
    <text evidence="7">The sequence shown here is derived from an EMBL/GenBank/DDBJ whole genome shotgun (WGS) entry which is preliminary data.</text>
</comment>
<protein>
    <submittedName>
        <fullName evidence="7">Glycosyltransferase</fullName>
    </submittedName>
</protein>
<evidence type="ECO:0000256" key="5">
    <source>
        <dbReference type="ARBA" id="ARBA00023136"/>
    </source>
</evidence>
<name>A0A6N7LWT8_9GAMM</name>
<evidence type="ECO:0000256" key="3">
    <source>
        <dbReference type="ARBA" id="ARBA00022676"/>
    </source>
</evidence>
<reference evidence="7 8" key="1">
    <citation type="submission" date="2019-10" db="EMBL/GenBank/DDBJ databases">
        <title>Alcanivorax sp.PA15-N-34 draft genome sequence.</title>
        <authorList>
            <person name="Liao X."/>
            <person name="Shao Z."/>
        </authorList>
    </citation>
    <scope>NUCLEOTIDE SEQUENCE [LARGE SCALE GENOMIC DNA]</scope>
    <source>
        <strain evidence="7 8">PA15-N-34</strain>
    </source>
</reference>
<dbReference type="GO" id="GO:0085029">
    <property type="term" value="P:extracellular matrix assembly"/>
    <property type="evidence" value="ECO:0007669"/>
    <property type="project" value="TreeGrafter"/>
</dbReference>
<dbReference type="GO" id="GO:0030213">
    <property type="term" value="P:hyaluronan biosynthetic process"/>
    <property type="evidence" value="ECO:0007669"/>
    <property type="project" value="TreeGrafter"/>
</dbReference>
<dbReference type="GO" id="GO:0050501">
    <property type="term" value="F:hyaluronan synthase activity"/>
    <property type="evidence" value="ECO:0007669"/>
    <property type="project" value="TreeGrafter"/>
</dbReference>
<evidence type="ECO:0000256" key="4">
    <source>
        <dbReference type="ARBA" id="ARBA00022679"/>
    </source>
</evidence>
<dbReference type="AlphaFoldDB" id="A0A6N7LWT8"/>
<dbReference type="InterPro" id="IPR029044">
    <property type="entry name" value="Nucleotide-diphossugar_trans"/>
</dbReference>
<evidence type="ECO:0000313" key="7">
    <source>
        <dbReference type="EMBL" id="MQX54743.1"/>
    </source>
</evidence>
<feature type="transmembrane region" description="Helical" evidence="6">
    <location>
        <begin position="469"/>
        <end position="487"/>
    </location>
</feature>
<dbReference type="Pfam" id="PF13641">
    <property type="entry name" value="Glyco_tranf_2_3"/>
    <property type="match status" value="1"/>
</dbReference>
<evidence type="ECO:0000256" key="1">
    <source>
        <dbReference type="ARBA" id="ARBA00004236"/>
    </source>
</evidence>